<dbReference type="PRINTS" id="PR00116">
    <property type="entry name" value="ARGINASE"/>
</dbReference>
<dbReference type="InterPro" id="IPR006035">
    <property type="entry name" value="Ureohydrolase"/>
</dbReference>
<keyword evidence="2 5" id="KW-0378">Hydrolase</keyword>
<keyword evidence="3" id="KW-0464">Manganese</keyword>
<evidence type="ECO:0000256" key="1">
    <source>
        <dbReference type="ARBA" id="ARBA00022723"/>
    </source>
</evidence>
<dbReference type="CDD" id="cd09999">
    <property type="entry name" value="Arginase-like_1"/>
    <property type="match status" value="1"/>
</dbReference>
<dbReference type="PROSITE" id="PS51409">
    <property type="entry name" value="ARGINASE_2"/>
    <property type="match status" value="1"/>
</dbReference>
<reference evidence="5" key="1">
    <citation type="submission" date="2024-07" db="EMBL/GenBank/DDBJ databases">
        <authorList>
            <person name="Yu S.T."/>
        </authorList>
    </citation>
    <scope>NUCLEOTIDE SEQUENCE</scope>
    <source>
        <strain evidence="5">R11</strain>
    </source>
</reference>
<dbReference type="PANTHER" id="PTHR43782">
    <property type="entry name" value="ARGINASE"/>
    <property type="match status" value="1"/>
</dbReference>
<dbReference type="Pfam" id="PF00491">
    <property type="entry name" value="Arginase"/>
    <property type="match status" value="1"/>
</dbReference>
<accession>A0AB39MU57</accession>
<dbReference type="GO" id="GO:0004053">
    <property type="term" value="F:arginase activity"/>
    <property type="evidence" value="ECO:0007669"/>
    <property type="project" value="TreeGrafter"/>
</dbReference>
<comment type="similarity">
    <text evidence="4">Belongs to the arginase family.</text>
</comment>
<protein>
    <submittedName>
        <fullName evidence="5">Arginase family protein</fullName>
        <ecNumber evidence="5">3.5.3.-</ecNumber>
    </submittedName>
</protein>
<evidence type="ECO:0000256" key="4">
    <source>
        <dbReference type="PROSITE-ProRule" id="PRU00742"/>
    </source>
</evidence>
<sequence length="299" mass="31627">MQELAIIEAPSVLGLRPSGVQDLPTALLDAGLPDGLHAVRAGRVQPPAYDPTRDPGTGVLNPQAIAEYSARLADAVGDVLDGGRFPVVLGGDCSILLGNLLALRRRGRHGLLFLDGHTDFYQPSAEPYGEAASMDLALATGRGPRLLTDLEDRGPLVRDEDVVALGFRDADESAQAGMQPLPPALQAIDLEGVRAAGAATAARGAVDRLTAGARTGFWVHLDVDVLDDAIMPAVDYRLPGGLTWEELESVLRTALGDPRAVGLDVTIFNPRLDPDGTIATRLAECLRRGLSARTDRVRD</sequence>
<dbReference type="GO" id="GO:0005737">
    <property type="term" value="C:cytoplasm"/>
    <property type="evidence" value="ECO:0007669"/>
    <property type="project" value="TreeGrafter"/>
</dbReference>
<dbReference type="Gene3D" id="3.40.800.10">
    <property type="entry name" value="Ureohydrolase domain"/>
    <property type="match status" value="1"/>
</dbReference>
<proteinExistence type="inferred from homology"/>
<name>A0AB39MU57_9ACTN</name>
<dbReference type="EC" id="3.5.3.-" evidence="5"/>
<gene>
    <name evidence="5" type="ORF">AB5J55_02200</name>
</gene>
<dbReference type="RefSeq" id="WP_369268994.1">
    <property type="nucleotide sequence ID" value="NZ_CP163432.1"/>
</dbReference>
<evidence type="ECO:0000256" key="2">
    <source>
        <dbReference type="ARBA" id="ARBA00022801"/>
    </source>
</evidence>
<evidence type="ECO:0000256" key="3">
    <source>
        <dbReference type="ARBA" id="ARBA00023211"/>
    </source>
</evidence>
<dbReference type="AlphaFoldDB" id="A0AB39MU57"/>
<evidence type="ECO:0000313" key="5">
    <source>
        <dbReference type="EMBL" id="XDQ08538.1"/>
    </source>
</evidence>
<organism evidence="5">
    <name type="scientific">Streptomyces sp. R11</name>
    <dbReference type="NCBI Taxonomy" id="3238625"/>
    <lineage>
        <taxon>Bacteria</taxon>
        <taxon>Bacillati</taxon>
        <taxon>Actinomycetota</taxon>
        <taxon>Actinomycetes</taxon>
        <taxon>Kitasatosporales</taxon>
        <taxon>Streptomycetaceae</taxon>
        <taxon>Streptomyces</taxon>
    </lineage>
</organism>
<dbReference type="SUPFAM" id="SSF52768">
    <property type="entry name" value="Arginase/deacetylase"/>
    <property type="match status" value="1"/>
</dbReference>
<dbReference type="EMBL" id="CP163432">
    <property type="protein sequence ID" value="XDQ08538.1"/>
    <property type="molecule type" value="Genomic_DNA"/>
</dbReference>
<keyword evidence="1" id="KW-0479">Metal-binding</keyword>
<dbReference type="InterPro" id="IPR023696">
    <property type="entry name" value="Ureohydrolase_dom_sf"/>
</dbReference>
<dbReference type="GO" id="GO:0030145">
    <property type="term" value="F:manganese ion binding"/>
    <property type="evidence" value="ECO:0007669"/>
    <property type="project" value="TreeGrafter"/>
</dbReference>
<dbReference type="PANTHER" id="PTHR43782:SF3">
    <property type="entry name" value="ARGINASE"/>
    <property type="match status" value="1"/>
</dbReference>